<comment type="caution">
    <text evidence="1">The sequence shown here is derived from an EMBL/GenBank/DDBJ whole genome shotgun (WGS) entry which is preliminary data.</text>
</comment>
<reference evidence="1" key="1">
    <citation type="thesis" date="2020" institute="ProQuest LLC" country="789 East Eisenhower Parkway, Ann Arbor, MI, USA">
        <title>Comparative Genomics and Chromosome Evolution.</title>
        <authorList>
            <person name="Mudd A.B."/>
        </authorList>
    </citation>
    <scope>NUCLEOTIDE SEQUENCE</scope>
    <source>
        <strain evidence="1">1538</strain>
        <tissue evidence="1">Blood</tissue>
    </source>
</reference>
<sequence length="76" mass="8827">MVILKVNMGIKVLYPKLIAYPWNEPASHSQQCWMVETEQGMSWVTPEGVHRPKLAEVAWRRSAALRHKIEFYKGTC</sequence>
<organism evidence="1 2">
    <name type="scientific">Pyxicephalus adspersus</name>
    <name type="common">African bullfrog</name>
    <dbReference type="NCBI Taxonomy" id="30357"/>
    <lineage>
        <taxon>Eukaryota</taxon>
        <taxon>Metazoa</taxon>
        <taxon>Chordata</taxon>
        <taxon>Craniata</taxon>
        <taxon>Vertebrata</taxon>
        <taxon>Euteleostomi</taxon>
        <taxon>Amphibia</taxon>
        <taxon>Batrachia</taxon>
        <taxon>Anura</taxon>
        <taxon>Neobatrachia</taxon>
        <taxon>Ranoidea</taxon>
        <taxon>Pyxicephalidae</taxon>
        <taxon>Pyxicephalinae</taxon>
        <taxon>Pyxicephalus</taxon>
    </lineage>
</organism>
<name>A0AAV2ZYG7_PYXAD</name>
<evidence type="ECO:0000313" key="2">
    <source>
        <dbReference type="Proteomes" id="UP001181693"/>
    </source>
</evidence>
<dbReference type="AlphaFoldDB" id="A0AAV2ZYG7"/>
<proteinExistence type="predicted"/>
<accession>A0AAV2ZYG7</accession>
<protein>
    <submittedName>
        <fullName evidence="1">Uncharacterized protein</fullName>
    </submittedName>
</protein>
<keyword evidence="2" id="KW-1185">Reference proteome</keyword>
<gene>
    <name evidence="1" type="ORF">GDO54_004287</name>
</gene>
<dbReference type="Proteomes" id="UP001181693">
    <property type="component" value="Unassembled WGS sequence"/>
</dbReference>
<dbReference type="EMBL" id="DYDO01000012">
    <property type="protein sequence ID" value="DBA15023.1"/>
    <property type="molecule type" value="Genomic_DNA"/>
</dbReference>
<evidence type="ECO:0000313" key="1">
    <source>
        <dbReference type="EMBL" id="DBA15023.1"/>
    </source>
</evidence>